<protein>
    <recommendedName>
        <fullName evidence="9">Proton-dependent Oligopeptide Transporter (POT) Family</fullName>
    </recommendedName>
</protein>
<evidence type="ECO:0008006" key="9">
    <source>
        <dbReference type="Google" id="ProtNLM"/>
    </source>
</evidence>
<evidence type="ECO:0000256" key="6">
    <source>
        <dbReference type="SAM" id="Phobius"/>
    </source>
</evidence>
<keyword evidence="5 6" id="KW-0472">Membrane</keyword>
<evidence type="ECO:0000256" key="3">
    <source>
        <dbReference type="ARBA" id="ARBA00022692"/>
    </source>
</evidence>
<feature type="transmembrane region" description="Helical" evidence="6">
    <location>
        <begin position="437"/>
        <end position="460"/>
    </location>
</feature>
<sequence length="621" mass="68966">MSQPTVGTPVKTPGAMTPEVGNYVAAIWDQRPRKFNNVLLQVTLFILVMELAERLSYYGINQGLKNFMQKHVGWSLVRAHALKSTWTSICYLSPLFGAYLADEKWGRYKTILIFGTWYLIGDFLVAASAHPDMKEHKSTMRPLFIIGLFVGIGIGTGAIKSNVITYGADQFDPRDPREAKLKETYFSYFYFCINFGSVFSYGYLSQLCVEGSGLIPKRYGYFATFLICACVMAASLVSFVAGTKRYVNVQPTDRIWSTFIRFLFHLPSLNGKGAMLLFGTLTLISSIFWNVIAAFKADDGKIGEAFSYVAAATVLAGVICWVICGMDTSFLDAAKISRGGRFEDVNVDGYKKLVSCMPFAAYTIIWHAAYDQTDANFQAITQQCDLRWSRSDPDNSQVPGAMLGVFDPIVIVICIPILDSIIYPWYTRKFGKRPSQFGKATAGLVVATVGLLWAGIFEIIRRNAGPLKRADGSPILDDGSDQPMNDIYWAAAIPNYVFIALAECLINVTAYDVFYSTVPLTLKSTSQSVNLMMTSMGSSLTSAFTIMFRPYLKEDDLNKNHLEYMYFTMAAVSLLNLFAFVYTMRKMNFGTSSAVATAGDEEEYLVSKESVASRESFAAAK</sequence>
<dbReference type="EMBL" id="JAKCXM010000484">
    <property type="protein sequence ID" value="KAJ0393542.1"/>
    <property type="molecule type" value="Genomic_DNA"/>
</dbReference>
<evidence type="ECO:0000256" key="5">
    <source>
        <dbReference type="ARBA" id="ARBA00023136"/>
    </source>
</evidence>
<feature type="transmembrane region" description="Helical" evidence="6">
    <location>
        <begin position="529"/>
        <end position="552"/>
    </location>
</feature>
<dbReference type="GO" id="GO:0022857">
    <property type="term" value="F:transmembrane transporter activity"/>
    <property type="evidence" value="ECO:0007669"/>
    <property type="project" value="InterPro"/>
</dbReference>
<keyword evidence="3 6" id="KW-0812">Transmembrane</keyword>
<feature type="transmembrane region" description="Helical" evidence="6">
    <location>
        <begin position="487"/>
        <end position="508"/>
    </location>
</feature>
<name>A0AAD5LUC7_PYTIN</name>
<feature type="transmembrane region" description="Helical" evidence="6">
    <location>
        <begin position="305"/>
        <end position="324"/>
    </location>
</feature>
<organism evidence="7 8">
    <name type="scientific">Pythium insidiosum</name>
    <name type="common">Pythiosis disease agent</name>
    <dbReference type="NCBI Taxonomy" id="114742"/>
    <lineage>
        <taxon>Eukaryota</taxon>
        <taxon>Sar</taxon>
        <taxon>Stramenopiles</taxon>
        <taxon>Oomycota</taxon>
        <taxon>Peronosporomycetes</taxon>
        <taxon>Pythiales</taxon>
        <taxon>Pythiaceae</taxon>
        <taxon>Pythium</taxon>
    </lineage>
</organism>
<proteinExistence type="inferred from homology"/>
<keyword evidence="4 6" id="KW-1133">Transmembrane helix</keyword>
<feature type="transmembrane region" description="Helical" evidence="6">
    <location>
        <begin position="564"/>
        <end position="583"/>
    </location>
</feature>
<evidence type="ECO:0000256" key="1">
    <source>
        <dbReference type="ARBA" id="ARBA00004141"/>
    </source>
</evidence>
<feature type="transmembrane region" description="Helical" evidence="6">
    <location>
        <begin position="221"/>
        <end position="241"/>
    </location>
</feature>
<dbReference type="InterPro" id="IPR000109">
    <property type="entry name" value="POT_fam"/>
</dbReference>
<evidence type="ECO:0000256" key="4">
    <source>
        <dbReference type="ARBA" id="ARBA00022989"/>
    </source>
</evidence>
<gene>
    <name evidence="7" type="ORF">P43SY_000678</name>
</gene>
<comment type="caution">
    <text evidence="7">The sequence shown here is derived from an EMBL/GenBank/DDBJ whole genome shotgun (WGS) entry which is preliminary data.</text>
</comment>
<dbReference type="GO" id="GO:0016020">
    <property type="term" value="C:membrane"/>
    <property type="evidence" value="ECO:0007669"/>
    <property type="project" value="UniProtKB-SubCell"/>
</dbReference>
<reference evidence="7" key="1">
    <citation type="submission" date="2021-12" db="EMBL/GenBank/DDBJ databases">
        <title>Prjna785345.</title>
        <authorList>
            <person name="Rujirawat T."/>
            <person name="Krajaejun T."/>
        </authorList>
    </citation>
    <scope>NUCLEOTIDE SEQUENCE</scope>
    <source>
        <strain evidence="7">Pi057C3</strain>
    </source>
</reference>
<dbReference type="AlphaFoldDB" id="A0AAD5LUC7"/>
<evidence type="ECO:0000313" key="8">
    <source>
        <dbReference type="Proteomes" id="UP001209570"/>
    </source>
</evidence>
<evidence type="ECO:0000256" key="2">
    <source>
        <dbReference type="ARBA" id="ARBA00005982"/>
    </source>
</evidence>
<feature type="transmembrane region" description="Helical" evidence="6">
    <location>
        <begin position="38"/>
        <end position="60"/>
    </location>
</feature>
<feature type="transmembrane region" description="Helical" evidence="6">
    <location>
        <begin position="111"/>
        <end position="131"/>
    </location>
</feature>
<accession>A0AAD5LUC7</accession>
<feature type="transmembrane region" description="Helical" evidence="6">
    <location>
        <begin position="273"/>
        <end position="293"/>
    </location>
</feature>
<evidence type="ECO:0000313" key="7">
    <source>
        <dbReference type="EMBL" id="KAJ0393542.1"/>
    </source>
</evidence>
<dbReference type="InterPro" id="IPR036259">
    <property type="entry name" value="MFS_trans_sf"/>
</dbReference>
<dbReference type="Pfam" id="PF00854">
    <property type="entry name" value="PTR2"/>
    <property type="match status" value="1"/>
</dbReference>
<dbReference type="Proteomes" id="UP001209570">
    <property type="component" value="Unassembled WGS sequence"/>
</dbReference>
<dbReference type="Gene3D" id="1.20.1250.20">
    <property type="entry name" value="MFS general substrate transporter like domains"/>
    <property type="match status" value="1"/>
</dbReference>
<comment type="similarity">
    <text evidence="2">Belongs to the major facilitator superfamily. Proton-dependent oligopeptide transporter (POT/PTR) (TC 2.A.17) family.</text>
</comment>
<feature type="transmembrane region" description="Helical" evidence="6">
    <location>
        <begin position="188"/>
        <end position="209"/>
    </location>
</feature>
<feature type="transmembrane region" description="Helical" evidence="6">
    <location>
        <begin position="401"/>
        <end position="425"/>
    </location>
</feature>
<feature type="transmembrane region" description="Helical" evidence="6">
    <location>
        <begin position="143"/>
        <end position="168"/>
    </location>
</feature>
<comment type="subcellular location">
    <subcellularLocation>
        <location evidence="1">Membrane</location>
        <topology evidence="1">Multi-pass membrane protein</topology>
    </subcellularLocation>
</comment>
<dbReference type="PANTHER" id="PTHR11654">
    <property type="entry name" value="OLIGOPEPTIDE TRANSPORTER-RELATED"/>
    <property type="match status" value="1"/>
</dbReference>
<keyword evidence="8" id="KW-1185">Reference proteome</keyword>
<dbReference type="SUPFAM" id="SSF103473">
    <property type="entry name" value="MFS general substrate transporter"/>
    <property type="match status" value="2"/>
</dbReference>